<keyword evidence="2" id="KW-1185">Reference proteome</keyword>
<dbReference type="EMBL" id="SRYB01000004">
    <property type="protein sequence ID" value="TGY80034.1"/>
    <property type="molecule type" value="Genomic_DNA"/>
</dbReference>
<comment type="caution">
    <text evidence="1">The sequence shown here is derived from an EMBL/GenBank/DDBJ whole genome shotgun (WGS) entry which is preliminary data.</text>
</comment>
<accession>A0AC61RLH7</accession>
<organism evidence="1 2">
    <name type="scientific">Lepagella muris</name>
    <dbReference type="NCBI Taxonomy" id="3032870"/>
    <lineage>
        <taxon>Bacteria</taxon>
        <taxon>Pseudomonadati</taxon>
        <taxon>Bacteroidota</taxon>
        <taxon>Bacteroidia</taxon>
        <taxon>Bacteroidales</taxon>
        <taxon>Muribaculaceae</taxon>
        <taxon>Lepagella</taxon>
    </lineage>
</organism>
<evidence type="ECO:0000313" key="1">
    <source>
        <dbReference type="EMBL" id="TGY80034.1"/>
    </source>
</evidence>
<protein>
    <submittedName>
        <fullName evidence="1">Uncharacterized protein</fullName>
    </submittedName>
</protein>
<proteinExistence type="predicted"/>
<name>A0AC61RLH7_9BACT</name>
<gene>
    <name evidence="1" type="ORF">E5331_04415</name>
</gene>
<dbReference type="Proteomes" id="UP000306319">
    <property type="component" value="Unassembled WGS sequence"/>
</dbReference>
<sequence>MNLKRFRSAYLLLSLMTVACSQEVVNESLSEKSESDEEELIVKYNGKTYTTQVVYEGDSVIYLNQEYADIYENEIKTATDLAIYLHKDESGRDIVEYYNSEEDLQESVNISIIENMPVENISTTLTRGSNTLYEIPIDGKILGEALMFDDKGYSDRRVKLKVTEKLYQFIPHLKAFANFNDKTSSIKVYNYMSPNGKYNGDRWAPTGGVPGNDYILGKDLRTCLLGYQNINYKGDVLYCVSNESGDPNPHEDYDLKKIGWNDKISSVEFKIIREDEISEYYPPHD</sequence>
<reference evidence="1" key="1">
    <citation type="submission" date="2019-04" db="EMBL/GenBank/DDBJ databases">
        <title>Microbes associate with the intestines of laboratory mice.</title>
        <authorList>
            <person name="Navarre W."/>
            <person name="Wong E."/>
            <person name="Huang K."/>
            <person name="Tropini C."/>
            <person name="Ng K."/>
            <person name="Yu B."/>
        </authorList>
    </citation>
    <scope>NUCLEOTIDE SEQUENCE</scope>
    <source>
        <strain evidence="1">NM04_E33</strain>
    </source>
</reference>
<evidence type="ECO:0000313" key="2">
    <source>
        <dbReference type="Proteomes" id="UP000306319"/>
    </source>
</evidence>